<dbReference type="RefSeq" id="WP_135443156.1">
    <property type="nucleotide sequence ID" value="NZ_SRLE01000006.1"/>
</dbReference>
<keyword evidence="1" id="KW-1133">Transmembrane helix</keyword>
<sequence length="75" mass="8067">MKLIKAVTTGFAATLASRGFAHDGDHGSGLATNLWHVLTEPEHRFALLALGVTLAAALAVRHSIVRARARREETH</sequence>
<comment type="caution">
    <text evidence="2">The sequence shown here is derived from an EMBL/GenBank/DDBJ whole genome shotgun (WGS) entry which is preliminary data.</text>
</comment>
<gene>
    <name evidence="2" type="ORF">E4634_09405</name>
</gene>
<evidence type="ECO:0000256" key="1">
    <source>
        <dbReference type="SAM" id="Phobius"/>
    </source>
</evidence>
<accession>A0A4Z0M4D4</accession>
<evidence type="ECO:0000313" key="2">
    <source>
        <dbReference type="EMBL" id="TGD74324.1"/>
    </source>
</evidence>
<keyword evidence="3" id="KW-1185">Reference proteome</keyword>
<dbReference type="AlphaFoldDB" id="A0A4Z0M4D4"/>
<feature type="transmembrane region" description="Helical" evidence="1">
    <location>
        <begin position="45"/>
        <end position="64"/>
    </location>
</feature>
<proteinExistence type="predicted"/>
<dbReference type="Proteomes" id="UP000298050">
    <property type="component" value="Unassembled WGS sequence"/>
</dbReference>
<protein>
    <submittedName>
        <fullName evidence="2">Uncharacterized protein</fullName>
    </submittedName>
</protein>
<dbReference type="OrthoDB" id="10015457at2"/>
<keyword evidence="1" id="KW-0472">Membrane</keyword>
<organism evidence="2 3">
    <name type="scientific">Mangrovimicrobium sediminis</name>
    <dbReference type="NCBI Taxonomy" id="2562682"/>
    <lineage>
        <taxon>Bacteria</taxon>
        <taxon>Pseudomonadati</taxon>
        <taxon>Pseudomonadota</taxon>
        <taxon>Gammaproteobacteria</taxon>
        <taxon>Cellvibrionales</taxon>
        <taxon>Halieaceae</taxon>
        <taxon>Mangrovimicrobium</taxon>
    </lineage>
</organism>
<dbReference type="EMBL" id="SRLE01000006">
    <property type="protein sequence ID" value="TGD74324.1"/>
    <property type="molecule type" value="Genomic_DNA"/>
</dbReference>
<name>A0A4Z0M4D4_9GAMM</name>
<reference evidence="2 3" key="1">
    <citation type="submission" date="2019-04" db="EMBL/GenBank/DDBJ databases">
        <title>Taxonomy of novel Haliea sp. from mangrove soil of West Coast of India.</title>
        <authorList>
            <person name="Verma A."/>
            <person name="Kumar P."/>
            <person name="Krishnamurthi S."/>
        </authorList>
    </citation>
    <scope>NUCLEOTIDE SEQUENCE [LARGE SCALE GENOMIC DNA]</scope>
    <source>
        <strain evidence="2 3">SAOS-164</strain>
    </source>
</reference>
<evidence type="ECO:0000313" key="3">
    <source>
        <dbReference type="Proteomes" id="UP000298050"/>
    </source>
</evidence>
<keyword evidence="1" id="KW-0812">Transmembrane</keyword>